<feature type="region of interest" description="Disordered" evidence="5">
    <location>
        <begin position="1864"/>
        <end position="1888"/>
    </location>
</feature>
<evidence type="ECO:0000313" key="7">
    <source>
        <dbReference type="EMBL" id="EJK75034.1"/>
    </source>
</evidence>
<dbReference type="SMART" id="SM00636">
    <property type="entry name" value="Glyco_18"/>
    <property type="match status" value="1"/>
</dbReference>
<evidence type="ECO:0000256" key="2">
    <source>
        <dbReference type="ARBA" id="ARBA00023295"/>
    </source>
</evidence>
<dbReference type="Proteomes" id="UP000266841">
    <property type="component" value="Unassembled WGS sequence"/>
</dbReference>
<evidence type="ECO:0000259" key="6">
    <source>
        <dbReference type="PROSITE" id="PS51910"/>
    </source>
</evidence>
<feature type="compositionally biased region" description="Gly residues" evidence="5">
    <location>
        <begin position="404"/>
        <end position="413"/>
    </location>
</feature>
<dbReference type="PROSITE" id="PS01095">
    <property type="entry name" value="GH18_1"/>
    <property type="match status" value="1"/>
</dbReference>
<name>K0TD01_THAOC</name>
<protein>
    <recommendedName>
        <fullName evidence="6">GH18 domain-containing protein</fullName>
    </recommendedName>
</protein>
<proteinExistence type="predicted"/>
<evidence type="ECO:0000256" key="3">
    <source>
        <dbReference type="RuleBase" id="RU000489"/>
    </source>
</evidence>
<dbReference type="OMA" id="NCANGCD"/>
<evidence type="ECO:0000256" key="1">
    <source>
        <dbReference type="ARBA" id="ARBA00022801"/>
    </source>
</evidence>
<evidence type="ECO:0000256" key="4">
    <source>
        <dbReference type="SAM" id="Coils"/>
    </source>
</evidence>
<keyword evidence="8" id="KW-1185">Reference proteome</keyword>
<dbReference type="PANTHER" id="PTHR11177">
    <property type="entry name" value="CHITINASE"/>
    <property type="match status" value="1"/>
</dbReference>
<dbReference type="InterPro" id="IPR001579">
    <property type="entry name" value="Glyco_hydro_18_chit_AS"/>
</dbReference>
<accession>K0TD01</accession>
<feature type="domain" description="GH18" evidence="6">
    <location>
        <begin position="46"/>
        <end position="407"/>
    </location>
</feature>
<keyword evidence="1 3" id="KW-0378">Hydrolase</keyword>
<dbReference type="GO" id="GO:0005975">
    <property type="term" value="P:carbohydrate metabolic process"/>
    <property type="evidence" value="ECO:0007669"/>
    <property type="project" value="InterPro"/>
</dbReference>
<gene>
    <name evidence="7" type="ORF">THAOC_03256</name>
</gene>
<dbReference type="PROSITE" id="PS51910">
    <property type="entry name" value="GH18_2"/>
    <property type="match status" value="1"/>
</dbReference>
<evidence type="ECO:0000256" key="5">
    <source>
        <dbReference type="SAM" id="MobiDB-lite"/>
    </source>
</evidence>
<reference evidence="7 8" key="1">
    <citation type="journal article" date="2012" name="Genome Biol.">
        <title>Genome and low-iron response of an oceanic diatom adapted to chronic iron limitation.</title>
        <authorList>
            <person name="Lommer M."/>
            <person name="Specht M."/>
            <person name="Roy A.S."/>
            <person name="Kraemer L."/>
            <person name="Andreson R."/>
            <person name="Gutowska M.A."/>
            <person name="Wolf J."/>
            <person name="Bergner S.V."/>
            <person name="Schilhabel M.B."/>
            <person name="Klostermeier U.C."/>
            <person name="Beiko R.G."/>
            <person name="Rosenstiel P."/>
            <person name="Hippler M."/>
            <person name="Laroche J."/>
        </authorList>
    </citation>
    <scope>NUCLEOTIDE SEQUENCE [LARGE SCALE GENOMIC DNA]</scope>
    <source>
        <strain evidence="7 8">CCMP1005</strain>
    </source>
</reference>
<keyword evidence="2 3" id="KW-0326">Glycosidase</keyword>
<dbReference type="InterPro" id="IPR029070">
    <property type="entry name" value="Chitinase_insertion_sf"/>
</dbReference>
<dbReference type="InterPro" id="IPR050314">
    <property type="entry name" value="Glycosyl_Hydrlase_18"/>
</dbReference>
<dbReference type="PANTHER" id="PTHR11177:SF333">
    <property type="entry name" value="CHITINASE"/>
    <property type="match status" value="1"/>
</dbReference>
<dbReference type="SUPFAM" id="SSF51445">
    <property type="entry name" value="(Trans)glycosidases"/>
    <property type="match status" value="1"/>
</dbReference>
<organism evidence="7 8">
    <name type="scientific">Thalassiosira oceanica</name>
    <name type="common">Marine diatom</name>
    <dbReference type="NCBI Taxonomy" id="159749"/>
    <lineage>
        <taxon>Eukaryota</taxon>
        <taxon>Sar</taxon>
        <taxon>Stramenopiles</taxon>
        <taxon>Ochrophyta</taxon>
        <taxon>Bacillariophyta</taxon>
        <taxon>Coscinodiscophyceae</taxon>
        <taxon>Thalassiosirophycidae</taxon>
        <taxon>Thalassiosirales</taxon>
        <taxon>Thalassiosiraceae</taxon>
        <taxon>Thalassiosira</taxon>
    </lineage>
</organism>
<feature type="region of interest" description="Disordered" evidence="5">
    <location>
        <begin position="397"/>
        <end position="428"/>
    </location>
</feature>
<dbReference type="GO" id="GO:0004553">
    <property type="term" value="F:hydrolase activity, hydrolyzing O-glycosyl compounds"/>
    <property type="evidence" value="ECO:0007669"/>
    <property type="project" value="InterPro"/>
</dbReference>
<dbReference type="InterPro" id="IPR011583">
    <property type="entry name" value="Chitinase_II/V-like_cat"/>
</dbReference>
<keyword evidence="4" id="KW-0175">Coiled coil</keyword>
<dbReference type="SUPFAM" id="SSF54556">
    <property type="entry name" value="Chitinase insertion domain"/>
    <property type="match status" value="1"/>
</dbReference>
<dbReference type="EMBL" id="AGNL01003175">
    <property type="protein sequence ID" value="EJK75034.1"/>
    <property type="molecule type" value="Genomic_DNA"/>
</dbReference>
<feature type="region of interest" description="Disordered" evidence="5">
    <location>
        <begin position="642"/>
        <end position="666"/>
    </location>
</feature>
<comment type="caution">
    <text evidence="7">The sequence shown here is derived from an EMBL/GenBank/DDBJ whole genome shotgun (WGS) entry which is preliminary data.</text>
</comment>
<dbReference type="OrthoDB" id="70885at2759"/>
<evidence type="ECO:0000313" key="8">
    <source>
        <dbReference type="Proteomes" id="UP000266841"/>
    </source>
</evidence>
<dbReference type="Gene3D" id="3.20.20.80">
    <property type="entry name" value="Glycosidases"/>
    <property type="match status" value="1"/>
</dbReference>
<dbReference type="InterPro" id="IPR001223">
    <property type="entry name" value="Glyco_hydro18_cat"/>
</dbReference>
<dbReference type="GO" id="GO:0008061">
    <property type="term" value="F:chitin binding"/>
    <property type="evidence" value="ECO:0007669"/>
    <property type="project" value="InterPro"/>
</dbReference>
<dbReference type="Pfam" id="PF00704">
    <property type="entry name" value="Glyco_hydro_18"/>
    <property type="match status" value="1"/>
</dbReference>
<dbReference type="eggNOG" id="KOG2806">
    <property type="taxonomic scope" value="Eukaryota"/>
</dbReference>
<feature type="coiled-coil region" evidence="4">
    <location>
        <begin position="849"/>
        <end position="876"/>
    </location>
</feature>
<dbReference type="Gene3D" id="3.10.50.10">
    <property type="match status" value="1"/>
</dbReference>
<dbReference type="InterPro" id="IPR017853">
    <property type="entry name" value="GH"/>
</dbReference>
<sequence length="1927" mass="212851">MSCFANTPCGEKPPKRGENVPVGELNFRAMVGEIPDHCEDIDDAMSRNVGYWQSWSIYREEDCNPFTANEIDASSYTHMVFSFASISSAGTLEAWDFEADIKGGQYQEFLAVKDRFPGTKIIVAVGGWTHNDPGNERLYRFSNTASTPRSRMKFAQSSVAFLRKYGFDGLDIDWEYPADEARGGNATTDRENLVLLCDELRRYFDDAPEEYELSIAIPASVYRFESGFDLFKLSRSVHFFNLMAYDLHGIWDDPPIVGAHSDVKVIDVAIQYMLDNSVPSAQIVMGMPAYGRSYTMANDTCVNLGCEFNILSNETALGGCLGTTGFVPFVEIYEWENSGRFDLLTFDIDTASTVMVRNGKELVSYDSVGSFKAKVDYATELCLGGTMVWAVDMMPEGTQSAGSTGEGGSGGSSVGVSNGDEEPSGEFPSLLSDENAVLAFCGTDWDDAVTTCDRPCPSGISDECDAGETCFAGTPCGEGGVIAVGDTCKICPDTSSQGILSWVEIEVELEGETTSTTCGDLDYGLLRSVKKDSEECDSIRLDFSQTCCYTYPQEQCTLCRKNSIYYNIRAEWEIMLPDGSLSTCGLASKMLAPEENAGQQCVTTRDALFDACCYKQCSLCDGQGIKWWVEFDLPVEVELRRDLQEDEGDTSTESNAQDESAEEEVEDEITTCSSIDSSLYLDFVEADTQECIDIKSQFTSECCYSYPTYPCGLCNQDGASLSLLWANEVEYDGKSVSCGVVDNILNAEEQGETTCDSARENHFEDCCFDKCSLCESGAQLAWDFVVDFEQSTKTCGDIEAIFAAEEVVSSSKECNSAKEDYENLCCFTPPDSPCNVCSEYVRWDETVLFEGEETTCKQATTLLKRLEAESEECSAAMDVSFLCCCLFDCFARTHGHHRKTVAETCCYELCNVCGSDVMLDWDAVIDYNGEETACGDLKPLFGRSEIEEESDNCTAIKESYSDFCCYTPPDTPCNLCETDMDFLDAYSDVAIEFWGTAMNCSDAYDYLIRRVEYDDPTCDSSRESIASDCCYKKCQVCEENQMQDFDNEIEFEGEIISCLQLHTVRTSDIAHGSDQCGSMRSQYADNCCYDTPDTPCVLCAQGAVRKDISVEFDGETKTCEVVANFLANRASNGTEDCSSSIADFGEYCCFEKCSLCGEGESVDWDTFVQFKEEEVSCGSFDWYFTSNSVEMGTGDCTDLQQAFTQTCCYTQIDYSVTPCSLCKLGDIWYDVDGDVEVFYDGSNKTCAEVSNSLFRKYEDENGFCNAAKMEYSESCCFEKCNLCQGAQLDANIEIIYNDTATTCLELGIRFVADVIKEGSEECVEARAILFEPCCYAPPSEPCILCQMGDGRQGDIKEDTSVSFYGSSTTCSDLNSFLVSREEHVGFMCQTAKVEVQESCCYQQCTVCGDGSLYWDNPTKFNDITFACGELGWILNGNNVEQSSDDCNKMQQAYYEDCCSGPSELIPDAGTKCNLCDTTGKDWYAQVEYEGKAMTCLELDSKLLQKGGESTNLFFFYMYVSPFINGVFDNSAECSVAKADFSNACCYEPPLRPCQLCQHGSFAYSVSDATVTFNGAETNCFGIYNYLSTRMETDHDSCLVTRNDLFDTCCYDKCSVCQGYQLNQMGLVEHQGTQMSCSEIENHFVGLHQITQGSDECQSLQNNFFDDCCYDIPCELCSEGDAKHELLSDKPVVYQGVNRTCSTWSVLAESELSQSDVCAITKYDLFGSCCFKKCNLCKDPGQTINWNKPLTYDGLASTCMDVFMNLRSEGIQEGNDRCQSVQYTVSHECCYEAPQNQCSLCQTSDGSFLSTNWNNPLVYQGEDVTCGDVNAMLSSKEIDSSICLSARDELWDVCCTPREGGNTGLGGILPTLPPSPDSKPKPTGSGGSNPFGITGFNENAYFRRPGAAVKVNPYFPIILAVTMVLIQS</sequence>